<dbReference type="PROSITE" id="PS51156">
    <property type="entry name" value="ELM2"/>
    <property type="match status" value="1"/>
</dbReference>
<dbReference type="GO" id="GO:0008270">
    <property type="term" value="F:zinc ion binding"/>
    <property type="evidence" value="ECO:0007669"/>
    <property type="project" value="UniProtKB-KW"/>
</dbReference>
<evidence type="ECO:0008006" key="18">
    <source>
        <dbReference type="Google" id="ProtNLM"/>
    </source>
</evidence>
<evidence type="ECO:0000259" key="15">
    <source>
        <dbReference type="PROSITE" id="PS51293"/>
    </source>
</evidence>
<feature type="domain" description="C2H2-type" evidence="13">
    <location>
        <begin position="1688"/>
        <end position="1710"/>
    </location>
</feature>
<feature type="domain" description="ELM2" evidence="14">
    <location>
        <begin position="1360"/>
        <end position="1450"/>
    </location>
</feature>
<reference evidence="16" key="1">
    <citation type="submission" date="2019-08" db="EMBL/GenBank/DDBJ databases">
        <title>The improved chromosome-level genome for the pearl oyster Pinctada fucata martensii using PacBio sequencing and Hi-C.</title>
        <authorList>
            <person name="Zheng Z."/>
        </authorList>
    </citation>
    <scope>NUCLEOTIDE SEQUENCE</scope>
    <source>
        <strain evidence="16">ZZ-2019</strain>
        <tissue evidence="16">Adductor muscle</tissue>
    </source>
</reference>
<dbReference type="SMART" id="SM01189">
    <property type="entry name" value="ELM2"/>
    <property type="match status" value="1"/>
</dbReference>
<feature type="compositionally biased region" description="Low complexity" evidence="12">
    <location>
        <begin position="1603"/>
        <end position="1615"/>
    </location>
</feature>
<protein>
    <recommendedName>
        <fullName evidence="18">Transcriptional-regulating factor 1</fullName>
    </recommendedName>
</protein>
<keyword evidence="8" id="KW-0804">Transcription</keyword>
<keyword evidence="9" id="KW-0539">Nucleus</keyword>
<feature type="compositionally biased region" description="Polar residues" evidence="12">
    <location>
        <begin position="719"/>
        <end position="740"/>
    </location>
</feature>
<evidence type="ECO:0000313" key="16">
    <source>
        <dbReference type="EMBL" id="KAK3093940.1"/>
    </source>
</evidence>
<keyword evidence="17" id="KW-1185">Reference proteome</keyword>
<dbReference type="GO" id="GO:0005667">
    <property type="term" value="C:transcription regulator complex"/>
    <property type="evidence" value="ECO:0007669"/>
    <property type="project" value="TreeGrafter"/>
</dbReference>
<evidence type="ECO:0000256" key="10">
    <source>
        <dbReference type="PROSITE-ProRule" id="PRU00042"/>
    </source>
</evidence>
<evidence type="ECO:0000256" key="2">
    <source>
        <dbReference type="ARBA" id="ARBA00022723"/>
    </source>
</evidence>
<keyword evidence="4 10" id="KW-0863">Zinc-finger</keyword>
<name>A0AA89BTI9_PINIB</name>
<feature type="coiled-coil region" evidence="11">
    <location>
        <begin position="758"/>
        <end position="830"/>
    </location>
</feature>
<dbReference type="InterPro" id="IPR009057">
    <property type="entry name" value="Homeodomain-like_sf"/>
</dbReference>
<feature type="region of interest" description="Disordered" evidence="12">
    <location>
        <begin position="167"/>
        <end position="247"/>
    </location>
</feature>
<evidence type="ECO:0000256" key="4">
    <source>
        <dbReference type="ARBA" id="ARBA00022771"/>
    </source>
</evidence>
<accession>A0AA89BTI9</accession>
<dbReference type="GO" id="GO:0000118">
    <property type="term" value="C:histone deacetylase complex"/>
    <property type="evidence" value="ECO:0007669"/>
    <property type="project" value="TreeGrafter"/>
</dbReference>
<dbReference type="Gene3D" id="3.30.160.60">
    <property type="entry name" value="Classic Zinc Finger"/>
    <property type="match status" value="5"/>
</dbReference>
<evidence type="ECO:0000256" key="1">
    <source>
        <dbReference type="ARBA" id="ARBA00004123"/>
    </source>
</evidence>
<dbReference type="InterPro" id="IPR013087">
    <property type="entry name" value="Znf_C2H2_type"/>
</dbReference>
<feature type="domain" description="C2H2-type" evidence="13">
    <location>
        <begin position="246"/>
        <end position="273"/>
    </location>
</feature>
<dbReference type="PROSITE" id="PS51293">
    <property type="entry name" value="SANT"/>
    <property type="match status" value="1"/>
</dbReference>
<dbReference type="Gene3D" id="1.10.10.60">
    <property type="entry name" value="Homeodomain-like"/>
    <property type="match status" value="1"/>
</dbReference>
<feature type="domain" description="SANT" evidence="15">
    <location>
        <begin position="1465"/>
        <end position="1516"/>
    </location>
</feature>
<evidence type="ECO:0000313" key="17">
    <source>
        <dbReference type="Proteomes" id="UP001186944"/>
    </source>
</evidence>
<evidence type="ECO:0000256" key="8">
    <source>
        <dbReference type="ARBA" id="ARBA00023163"/>
    </source>
</evidence>
<dbReference type="SUPFAM" id="SSF46689">
    <property type="entry name" value="Homeodomain-like"/>
    <property type="match status" value="1"/>
</dbReference>
<feature type="domain" description="C2H2-type" evidence="13">
    <location>
        <begin position="302"/>
        <end position="331"/>
    </location>
</feature>
<dbReference type="PANTHER" id="PTHR16089">
    <property type="entry name" value="REST COREPRESSOR COREST PROTEIN-RELATED"/>
    <property type="match status" value="1"/>
</dbReference>
<feature type="compositionally biased region" description="Polar residues" evidence="12">
    <location>
        <begin position="394"/>
        <end position="414"/>
    </location>
</feature>
<feature type="domain" description="C2H2-type" evidence="13">
    <location>
        <begin position="465"/>
        <end position="492"/>
    </location>
</feature>
<evidence type="ECO:0000259" key="13">
    <source>
        <dbReference type="PROSITE" id="PS50157"/>
    </source>
</evidence>
<feature type="region of interest" description="Disordered" evidence="12">
    <location>
        <begin position="1536"/>
        <end position="1615"/>
    </location>
</feature>
<feature type="domain" description="C2H2-type" evidence="13">
    <location>
        <begin position="1616"/>
        <end position="1645"/>
    </location>
</feature>
<keyword evidence="5" id="KW-0862">Zinc</keyword>
<dbReference type="Pfam" id="PF01448">
    <property type="entry name" value="ELM2"/>
    <property type="match status" value="1"/>
</dbReference>
<dbReference type="SUPFAM" id="SSF57667">
    <property type="entry name" value="beta-beta-alpha zinc fingers"/>
    <property type="match status" value="3"/>
</dbReference>
<comment type="subcellular location">
    <subcellularLocation>
        <location evidence="1">Nucleus</location>
    </subcellularLocation>
</comment>
<feature type="compositionally biased region" description="Low complexity" evidence="12">
    <location>
        <begin position="360"/>
        <end position="393"/>
    </location>
</feature>
<dbReference type="GO" id="GO:0006357">
    <property type="term" value="P:regulation of transcription by RNA polymerase II"/>
    <property type="evidence" value="ECO:0007669"/>
    <property type="project" value="TreeGrafter"/>
</dbReference>
<sequence>MSEMNHSSFVTSPQTAAAASLLALNQGPFLNCRESPGTSAVNNSLFAGYPFNTKEELVDSKTDTGPQVDLYAMADENGVPGQGVVSINPFPEGAEQTSPITPVTNSAPQILPYRPSASSGDAMLSAINYNENEILQDGAFDVSVAGTLPNLDDGLLSNMGTHDLFDGEGNVNDSYEMEGLSPHSFNDPGSGLVDGSLSSVMDSDSLGSLDQARTPDSSKQKKKMKSQKLSPGGGVSQGSPGRPGIATCPTCNKSFNNSSALAKHRLTHSDERKYVCNLCQKAFKRQDHLNGHLMTHRDKKPYECTVENCQKSYCDARSLRRHLENHHNQTPEQIQSAIAKVASNAAAVIAAAAASNNASIKASNPSSATSPSSTQGQQQPGTQGTGTVPTAQPLNSEGQQKFGQSVVSHQSNPHSPRVEEPSPGYSPISPVPTQNLGVIPSVSPAHVRLHSTSNTTEKSGEDKTVICTICDRSFKNVQALNGHMRLHGGYFKKTNLHDVKEEKKSKKMPTIREMVPPQPVIHQPAITSNNQSFLSTTDQVESSQQSRLNEGLYGGQSLPIISSVPPESPQGEAVHQEKIQLHHAQQQEQQQKQLQLQLQREQQLQEQQAQLQQQHKQQQLQQQQEQKIQQEQQIQSQIQQQLHQLQLEQLALEQHLQAQRQQQHEQQQHVLVKQEQPQIQYLQQQPGSQANSMPPSPQVPQSPHLQRQSSIESTMYDYQHSNPHPNQQTQQYHPSIQQENSQDHNHPQFTSPIPSSMAIQLQQLAQRQELQRQEQELAQRQEQEIIQRQEQELAQRQEIQRQEQEILKRQEQELAQRQEIQRQEQELIQRQLLLKQEQEIVQRQEQLILTSRQELPLLQNQVHQPEQGQGHIVGSSNPGHNVLQSSVHLPTTTSVTMNTYQHLTSPPPTNLTSVSVHSTIPSAFAQAQISNFALQNPTLKNEIQTIPVSAIAVQRLIDPSIITASPVTIVSTTSSQEMTVSQLLNTLESPANFTSLQNFLPVNTKPSATQSANTINKPEVVNVGNQQMESTVAYASDKTSESSSVFHSIGSKSQDFDLDSRLDDINDIYKKELSSAATTENPFTFPPIDVDMTEHVNNDDGAVQNGNSGVSKTIQSRHKELKRRLSLGNEIQTAPILNMSVSPPKTCATTLTKHTLSNSAFSDNRQRIRSKSGDDFKYFRSKSEEYSFMRPRSRTEVSPMKSKSVEKFTWERSTSYLLSRSDGAQHSLGQFRNPNMLTGQPKIRRKHRPAPLFIPPHRGFSGFQSNLRSPRVPPNMEGRGHTPPPYTPPPMLSPNRSGSGLFCSISGVWKPALTPKSAPITPRSSLLLSSRSNSVIDDSAIEPVKPEVASEAPPETDVLPHVNIGSQYQAEIPTCNGSISEALRAESREDLLWDPANVADLSDEDVQYYQDLACSSAVNGNGFNVEYALHILNIYKGNIQTAMLRLMSGKVSLPKDHTLLSYTYQETDSWSTEEIERYQQALWKCDKDFYALSKEMGTKSVKECVQFYYLWKKVCPDEHKRLRLIRRRREQERLYNLRSTQQQQQTTQATSQQPPVQAAAPQSEAVTNYEEFDEMESESGASTEVEEQNDNEMEDKMSDDKMSTASSVSASPTPTYTCSYPDCNATFNSKQGLNGHVRIHKGASGNRGTVQAKTLPSGEITGPGRPASKPTSFANRSPMYDDFGNEIFPCRLCGRVFTKVKSRSAHMKSHRIIDNDKNKNKAAAAAAAASVAQNNFEISVNKFQGSPHR</sequence>
<dbReference type="SMART" id="SM00717">
    <property type="entry name" value="SANT"/>
    <property type="match status" value="1"/>
</dbReference>
<evidence type="ECO:0000256" key="11">
    <source>
        <dbReference type="SAM" id="Coils"/>
    </source>
</evidence>
<dbReference type="InterPro" id="IPR036236">
    <property type="entry name" value="Znf_C2H2_sf"/>
</dbReference>
<dbReference type="GO" id="GO:0003677">
    <property type="term" value="F:DNA binding"/>
    <property type="evidence" value="ECO:0007669"/>
    <property type="project" value="UniProtKB-KW"/>
</dbReference>
<proteinExistence type="predicted"/>
<dbReference type="SMART" id="SM00355">
    <property type="entry name" value="ZnF_C2H2"/>
    <property type="match status" value="6"/>
</dbReference>
<dbReference type="PROSITE" id="PS00028">
    <property type="entry name" value="ZINC_FINGER_C2H2_1"/>
    <property type="match status" value="6"/>
</dbReference>
<evidence type="ECO:0000256" key="6">
    <source>
        <dbReference type="ARBA" id="ARBA00023015"/>
    </source>
</evidence>
<keyword evidence="11" id="KW-0175">Coiled coil</keyword>
<gene>
    <name evidence="16" type="ORF">FSP39_022050</name>
</gene>
<dbReference type="InterPro" id="IPR001005">
    <property type="entry name" value="SANT/Myb"/>
</dbReference>
<evidence type="ECO:0000256" key="12">
    <source>
        <dbReference type="SAM" id="MobiDB-lite"/>
    </source>
</evidence>
<feature type="region of interest" description="Disordered" evidence="12">
    <location>
        <begin position="684"/>
        <end position="753"/>
    </location>
</feature>
<dbReference type="FunFam" id="1.10.10.60:FF:000012">
    <property type="entry name" value="Metastasis-associated 1 family, member 3"/>
    <property type="match status" value="1"/>
</dbReference>
<comment type="caution">
    <text evidence="16">The sequence shown here is derived from an EMBL/GenBank/DDBJ whole genome shotgun (WGS) entry which is preliminary data.</text>
</comment>
<evidence type="ECO:0000256" key="9">
    <source>
        <dbReference type="ARBA" id="ARBA00023242"/>
    </source>
</evidence>
<dbReference type="Pfam" id="PF13912">
    <property type="entry name" value="zf-C2H2_6"/>
    <property type="match status" value="3"/>
</dbReference>
<feature type="region of interest" description="Disordered" evidence="12">
    <location>
        <begin position="554"/>
        <end position="586"/>
    </location>
</feature>
<dbReference type="Pfam" id="PF00096">
    <property type="entry name" value="zf-C2H2"/>
    <property type="match status" value="2"/>
</dbReference>
<evidence type="ECO:0000256" key="3">
    <source>
        <dbReference type="ARBA" id="ARBA00022737"/>
    </source>
</evidence>
<keyword evidence="6" id="KW-0805">Transcription regulation</keyword>
<keyword evidence="3" id="KW-0677">Repeat</keyword>
<dbReference type="EMBL" id="VSWD01000009">
    <property type="protein sequence ID" value="KAK3093940.1"/>
    <property type="molecule type" value="Genomic_DNA"/>
</dbReference>
<dbReference type="InterPro" id="IPR000949">
    <property type="entry name" value="ELM2_dom"/>
</dbReference>
<feature type="compositionally biased region" description="Polar residues" evidence="12">
    <location>
        <begin position="704"/>
        <end position="713"/>
    </location>
</feature>
<feature type="region of interest" description="Disordered" evidence="12">
    <location>
        <begin position="360"/>
        <end position="429"/>
    </location>
</feature>
<feature type="compositionally biased region" description="Acidic residues" evidence="12">
    <location>
        <begin position="1584"/>
        <end position="1593"/>
    </location>
</feature>
<evidence type="ECO:0000256" key="7">
    <source>
        <dbReference type="ARBA" id="ARBA00023125"/>
    </source>
</evidence>
<dbReference type="GO" id="GO:0003714">
    <property type="term" value="F:transcription corepressor activity"/>
    <property type="evidence" value="ECO:0007669"/>
    <property type="project" value="TreeGrafter"/>
</dbReference>
<dbReference type="InterPro" id="IPR017884">
    <property type="entry name" value="SANT_dom"/>
</dbReference>
<dbReference type="PROSITE" id="PS50157">
    <property type="entry name" value="ZINC_FINGER_C2H2_2"/>
    <property type="match status" value="6"/>
</dbReference>
<dbReference type="FunFam" id="3.30.160.60:FF:000744">
    <property type="entry name" value="zinc finger E-box-binding homeobox 1"/>
    <property type="match status" value="1"/>
</dbReference>
<evidence type="ECO:0000256" key="5">
    <source>
        <dbReference type="ARBA" id="ARBA00022833"/>
    </source>
</evidence>
<keyword evidence="2" id="KW-0479">Metal-binding</keyword>
<organism evidence="16 17">
    <name type="scientific">Pinctada imbricata</name>
    <name type="common">Atlantic pearl-oyster</name>
    <name type="synonym">Pinctada martensii</name>
    <dbReference type="NCBI Taxonomy" id="66713"/>
    <lineage>
        <taxon>Eukaryota</taxon>
        <taxon>Metazoa</taxon>
        <taxon>Spiralia</taxon>
        <taxon>Lophotrochozoa</taxon>
        <taxon>Mollusca</taxon>
        <taxon>Bivalvia</taxon>
        <taxon>Autobranchia</taxon>
        <taxon>Pteriomorphia</taxon>
        <taxon>Pterioida</taxon>
        <taxon>Pterioidea</taxon>
        <taxon>Pteriidae</taxon>
        <taxon>Pinctada</taxon>
    </lineage>
</organism>
<dbReference type="Proteomes" id="UP001186944">
    <property type="component" value="Unassembled WGS sequence"/>
</dbReference>
<feature type="domain" description="C2H2-type" evidence="13">
    <location>
        <begin position="274"/>
        <end position="301"/>
    </location>
</feature>
<feature type="compositionally biased region" description="Low complexity" evidence="12">
    <location>
        <begin position="189"/>
        <end position="200"/>
    </location>
</feature>
<dbReference type="InterPro" id="IPR051066">
    <property type="entry name" value="Trans_reg/Corepressor"/>
</dbReference>
<dbReference type="PANTHER" id="PTHR16089:SF40">
    <property type="entry name" value="SUPPRESSOR OF ACTIVATED EGL-4 PROTEIN 1"/>
    <property type="match status" value="1"/>
</dbReference>
<dbReference type="FunFam" id="3.30.160.60:FF:000656">
    <property type="entry name" value="Zinc finger protein 541"/>
    <property type="match status" value="1"/>
</dbReference>
<keyword evidence="7" id="KW-0238">DNA-binding</keyword>
<evidence type="ECO:0000259" key="14">
    <source>
        <dbReference type="PROSITE" id="PS51156"/>
    </source>
</evidence>
<feature type="compositionally biased region" description="Low complexity" evidence="12">
    <location>
        <begin position="1536"/>
        <end position="1563"/>
    </location>
</feature>